<keyword evidence="2" id="KW-0812">Transmembrane</keyword>
<keyword evidence="4" id="KW-1185">Reference proteome</keyword>
<organism evidence="3 4">
    <name type="scientific">Streptomyces spororaveus</name>
    <dbReference type="NCBI Taxonomy" id="284039"/>
    <lineage>
        <taxon>Bacteria</taxon>
        <taxon>Bacillati</taxon>
        <taxon>Actinomycetota</taxon>
        <taxon>Actinomycetes</taxon>
        <taxon>Kitasatosporales</taxon>
        <taxon>Streptomycetaceae</taxon>
        <taxon>Streptomyces</taxon>
    </lineage>
</organism>
<feature type="transmembrane region" description="Helical" evidence="2">
    <location>
        <begin position="151"/>
        <end position="174"/>
    </location>
</feature>
<reference evidence="4" key="1">
    <citation type="submission" date="2023-07" db="EMBL/GenBank/DDBJ databases">
        <title>Whole genome shotgun sequence of Streptomyces spororaveus NBRC 15456.</title>
        <authorList>
            <person name="Komaki H."/>
            <person name="Tamura T."/>
        </authorList>
    </citation>
    <scope>NUCLEOTIDE SEQUENCE [LARGE SCALE GENOMIC DNA]</scope>
    <source>
        <strain evidence="4">NBRC 15456</strain>
    </source>
</reference>
<keyword evidence="2" id="KW-1133">Transmembrane helix</keyword>
<feature type="transmembrane region" description="Helical" evidence="2">
    <location>
        <begin position="72"/>
        <end position="93"/>
    </location>
</feature>
<feature type="region of interest" description="Disordered" evidence="1">
    <location>
        <begin position="1"/>
        <end position="22"/>
    </location>
</feature>
<gene>
    <name evidence="3" type="ORF">Sspor_74990</name>
</gene>
<sequence>MSPVRGSRIRPAGDPRAAGQLRCSERSGQGLPVIAEETVSVHSDARPAGGRFGAAWKAAHAPVAGVPRWARVAAYAVPLTVLPSGIWRLGLLFVDHSEADSGQLPDWLPLEVYVVLLSVVSELLAFTAVGLVAAWGEVVPRWIPVLGGRRIPVAAAAVPAALGAVVLTALWTVLAAVTQVAGTTLQGDPVPADFPSEAGGWTAAWFYVCYVPLVLWGPLLGVVTVAYWRRRRRMP</sequence>
<name>A0ABQ3TNJ4_9ACTN</name>
<dbReference type="EMBL" id="BNED01000005">
    <property type="protein sequence ID" value="GHI81938.1"/>
    <property type="molecule type" value="Genomic_DNA"/>
</dbReference>
<proteinExistence type="predicted"/>
<evidence type="ECO:0000256" key="1">
    <source>
        <dbReference type="SAM" id="MobiDB-lite"/>
    </source>
</evidence>
<keyword evidence="2" id="KW-0472">Membrane</keyword>
<evidence type="ECO:0000313" key="3">
    <source>
        <dbReference type="EMBL" id="GHI81938.1"/>
    </source>
</evidence>
<dbReference type="Proteomes" id="UP000608522">
    <property type="component" value="Unassembled WGS sequence"/>
</dbReference>
<evidence type="ECO:0000313" key="4">
    <source>
        <dbReference type="Proteomes" id="UP000608522"/>
    </source>
</evidence>
<accession>A0ABQ3TNJ4</accession>
<feature type="transmembrane region" description="Helical" evidence="2">
    <location>
        <begin position="204"/>
        <end position="228"/>
    </location>
</feature>
<evidence type="ECO:0000256" key="2">
    <source>
        <dbReference type="SAM" id="Phobius"/>
    </source>
</evidence>
<feature type="transmembrane region" description="Helical" evidence="2">
    <location>
        <begin position="113"/>
        <end position="139"/>
    </location>
</feature>
<protein>
    <submittedName>
        <fullName evidence="3">Uncharacterized protein</fullName>
    </submittedName>
</protein>
<comment type="caution">
    <text evidence="3">The sequence shown here is derived from an EMBL/GenBank/DDBJ whole genome shotgun (WGS) entry which is preliminary data.</text>
</comment>